<sequence>MALNRSSSLSSEQEINDGMAEIELQKLQRQYRIMEGDRKAYSEESRINIAKQRATIDKLKRDNQHLQDELKLLEVRNEDKRRMGSQSKQAEQMAEQAETYTRKIRQILSEIVELDDAIALMDRDIDQQRAELGGVNAASQNSEAIRKQIRILENRLDKALVKFNKSLAVNKHLRATIDNLRRERLVFDNIYRKFEKELMEQKKQMAEIIETSNSAYEARDEAQTRILALREKAEKEYQAYVQEMKELDRTLEQDRKLKDFMATKASDRHVHHESSTGEGGAIMPKKKGGKEKDSARFGSQELLTDSLETYETAFEEIRKVTGISDINELVKRFKAVEDQNFSLFNYVNEINNDIEKLAEEIVEVQRKIDGMVVEGVKEEEKRRVVVGDLEEQLNTSNEKADQYERRHTDMTHLISELRENIDHLVTKFQTANPQTVHQAPAVAVPISGTTALPPSAIPGVAPLPDLIEEADETPHIPHAITATDAVSTDVAQQSAEGFVQKVTDNVLSTGAAPFTTDITAPTDPTMPLPIPPAHDPLAPSNPSQTVPQHTTPVTHSTPQHAAIPALPTHSVTDTNLLHYLGLVEHKANDLLTLYYLVNAPRKGVSAAAAGTAAEEGTTGKDGGGGIAGASVTALGGLGGLLGQGPAPPVEGMRIVAPSTGDEHDEDEITEDDDRPLTREELEQRTLRGLSRREKVSNATKGGHKRNVKRSGRGE</sequence>
<feature type="compositionally biased region" description="Basic and acidic residues" evidence="3">
    <location>
        <begin position="265"/>
        <end position="275"/>
    </location>
</feature>
<evidence type="ECO:0000256" key="1">
    <source>
        <dbReference type="ARBA" id="ARBA00023054"/>
    </source>
</evidence>
<dbReference type="Pfam" id="PF21773">
    <property type="entry name" value="ODAD1_CC"/>
    <property type="match status" value="1"/>
</dbReference>
<dbReference type="EMBL" id="JADGJD010000008">
    <property type="protein sequence ID" value="KAJ3057209.1"/>
    <property type="molecule type" value="Genomic_DNA"/>
</dbReference>
<feature type="coiled-coil region" evidence="2">
    <location>
        <begin position="347"/>
        <end position="420"/>
    </location>
</feature>
<comment type="caution">
    <text evidence="5">The sequence shown here is derived from an EMBL/GenBank/DDBJ whole genome shotgun (WGS) entry which is preliminary data.</text>
</comment>
<protein>
    <submittedName>
        <fullName evidence="5">Coiled-coil domain-containing protein 63</fullName>
    </submittedName>
</protein>
<evidence type="ECO:0000256" key="3">
    <source>
        <dbReference type="SAM" id="MobiDB-lite"/>
    </source>
</evidence>
<evidence type="ECO:0000259" key="4">
    <source>
        <dbReference type="Pfam" id="PF21773"/>
    </source>
</evidence>
<feature type="coiled-coil region" evidence="2">
    <location>
        <begin position="24"/>
        <end position="162"/>
    </location>
</feature>
<dbReference type="InterPro" id="IPR049258">
    <property type="entry name" value="ODAD1_CC"/>
</dbReference>
<keyword evidence="1 2" id="KW-0175">Coiled coil</keyword>
<feature type="region of interest" description="Disordered" evidence="3">
    <location>
        <begin position="639"/>
        <end position="714"/>
    </location>
</feature>
<dbReference type="AlphaFoldDB" id="A0AAD5SKT5"/>
<evidence type="ECO:0000256" key="2">
    <source>
        <dbReference type="SAM" id="Coils"/>
    </source>
</evidence>
<dbReference type="PANTHER" id="PTHR21694">
    <property type="entry name" value="COILED-COIL DOMAIN-CONTAINING PROTEIN 63"/>
    <property type="match status" value="1"/>
</dbReference>
<reference evidence="5" key="1">
    <citation type="submission" date="2020-05" db="EMBL/GenBank/DDBJ databases">
        <title>Phylogenomic resolution of chytrid fungi.</title>
        <authorList>
            <person name="Stajich J.E."/>
            <person name="Amses K."/>
            <person name="Simmons R."/>
            <person name="Seto K."/>
            <person name="Myers J."/>
            <person name="Bonds A."/>
            <person name="Quandt C.A."/>
            <person name="Barry K."/>
            <person name="Liu P."/>
            <person name="Grigoriev I."/>
            <person name="Longcore J.E."/>
            <person name="James T.Y."/>
        </authorList>
    </citation>
    <scope>NUCLEOTIDE SEQUENCE</scope>
    <source>
        <strain evidence="5">JEL0318</strain>
    </source>
</reference>
<feature type="domain" description="ODAD1 central coiled coil region" evidence="4">
    <location>
        <begin position="146"/>
        <end position="430"/>
    </location>
</feature>
<feature type="compositionally biased region" description="Basic residues" evidence="3">
    <location>
        <begin position="701"/>
        <end position="714"/>
    </location>
</feature>
<feature type="compositionally biased region" description="Acidic residues" evidence="3">
    <location>
        <begin position="662"/>
        <end position="673"/>
    </location>
</feature>
<dbReference type="Proteomes" id="UP001212841">
    <property type="component" value="Unassembled WGS sequence"/>
</dbReference>
<keyword evidence="6" id="KW-1185">Reference proteome</keyword>
<evidence type="ECO:0000313" key="5">
    <source>
        <dbReference type="EMBL" id="KAJ3057209.1"/>
    </source>
</evidence>
<feature type="coiled-coil region" evidence="2">
    <location>
        <begin position="191"/>
        <end position="257"/>
    </location>
</feature>
<evidence type="ECO:0000313" key="6">
    <source>
        <dbReference type="Proteomes" id="UP001212841"/>
    </source>
</evidence>
<organism evidence="5 6">
    <name type="scientific">Rhizophlyctis rosea</name>
    <dbReference type="NCBI Taxonomy" id="64517"/>
    <lineage>
        <taxon>Eukaryota</taxon>
        <taxon>Fungi</taxon>
        <taxon>Fungi incertae sedis</taxon>
        <taxon>Chytridiomycota</taxon>
        <taxon>Chytridiomycota incertae sedis</taxon>
        <taxon>Chytridiomycetes</taxon>
        <taxon>Rhizophlyctidales</taxon>
        <taxon>Rhizophlyctidaceae</taxon>
        <taxon>Rhizophlyctis</taxon>
    </lineage>
</organism>
<feature type="region of interest" description="Disordered" evidence="3">
    <location>
        <begin position="265"/>
        <end position="295"/>
    </location>
</feature>
<accession>A0AAD5SKT5</accession>
<gene>
    <name evidence="5" type="primary">CCDC63</name>
    <name evidence="5" type="ORF">HK097_010569</name>
</gene>
<feature type="compositionally biased region" description="Basic and acidic residues" evidence="3">
    <location>
        <begin position="674"/>
        <end position="695"/>
    </location>
</feature>
<dbReference type="InterPro" id="IPR051876">
    <property type="entry name" value="ODA-DC/CCD"/>
</dbReference>
<dbReference type="PANTHER" id="PTHR21694:SF18">
    <property type="entry name" value="COILED-COIL DOMAIN-CONTAINING PROTEIN 63"/>
    <property type="match status" value="1"/>
</dbReference>
<name>A0AAD5SKT5_9FUNG</name>
<proteinExistence type="predicted"/>